<dbReference type="PANTHER" id="PTHR13817">
    <property type="entry name" value="TITIN"/>
    <property type="match status" value="1"/>
</dbReference>
<dbReference type="Pfam" id="PF00041">
    <property type="entry name" value="fn3"/>
    <property type="match status" value="5"/>
</dbReference>
<dbReference type="CDD" id="cd00096">
    <property type="entry name" value="Ig"/>
    <property type="match status" value="1"/>
</dbReference>
<evidence type="ECO:0000313" key="6">
    <source>
        <dbReference type="RefSeq" id="XP_006811310.1"/>
    </source>
</evidence>
<dbReference type="CDD" id="cd00063">
    <property type="entry name" value="FN3"/>
    <property type="match status" value="5"/>
</dbReference>
<dbReference type="PANTHER" id="PTHR13817:SF166">
    <property type="entry name" value="NEURONAL IGCAM-RELATED"/>
    <property type="match status" value="1"/>
</dbReference>
<dbReference type="InterPro" id="IPR036116">
    <property type="entry name" value="FN3_sf"/>
</dbReference>
<keyword evidence="2" id="KW-0732">Signal</keyword>
<dbReference type="GeneID" id="100371902"/>
<gene>
    <name evidence="6" type="primary">LOC100371902</name>
</gene>
<feature type="signal peptide" evidence="2">
    <location>
        <begin position="1"/>
        <end position="19"/>
    </location>
</feature>
<dbReference type="PROSITE" id="PS50835">
    <property type="entry name" value="IG_LIKE"/>
    <property type="match status" value="1"/>
</dbReference>
<sequence>MSRTLFILMYFLLVQNSNSLKLEVAMQIVVKYGETMETQCKLVDINVDEYTAEDIAWYKNGDVLSEDMYSVVNTTTSLLSLSNVTFDAEGNYSCQLNHLDQVVAIATTDIVVGRSPSIANFSCVCYNMGEMWCTWDPVDSNLPTQYVFTWRSFYYSGNLWNDCPNSITKGPNSCYFDTYTNLGSEHSMRVTSTNQLDTDNKIIAFNPDTQYTPFPPKNLQLESRTAYSILASWTPPIKNSLRYKLQYLSEWETEWSQPTDESLERTNFELFGLRPYTLYKIRVSCRPAYRLGRWSDWSDIISKKTMEAAPTEGVKLYLSREILHDNNKRDVIISWTPPPLIERNGNITMYSINVKPGNLDSIIDANNGEEYTIKGLDSYISYYVSVKAINNAGTSPPSGIYILDKTTAPGKPTITNVTSINEGTIAVSWEEPDNPNGAIINYVLSYAASPTIGGEHQQWHRITFNSSVFYFEVSNLKSFVQYEFKIQAKNNVGFGGNSHTVTEYTMEAEPTGPATNLTLRSIESNPHSLSASWIPPCLDDRNGIIRGYIIKYCPHVKNGNISGQAYPCEDQIIYEAKYTVVNPESLESSASTCHYDITNLRPNTEYAVWVLPFNNKGLGSEATNIVTRKTSEGTPGVPVNLKVQVVTSSELTIMWELPEEPNADITHYNITAIPLNNTNCRTQYLKPRVSPITFQNLCGFETYMVLASACSDSKIPTVSCGRYSSPVYVTTTIGVPGPASNVNANTDDGSVIELAWSSPKRPNGPLTGMAYQVSCWNKINTEPVSLVVDSNEANIQVDCDNINEGLPGICTVQAISAEGQDGAIVAAETQPLVCYNTEGDYSYDV</sequence>
<keyword evidence="1" id="KW-0677">Repeat</keyword>
<evidence type="ECO:0000259" key="4">
    <source>
        <dbReference type="PROSITE" id="PS50853"/>
    </source>
</evidence>
<proteinExistence type="predicted"/>
<keyword evidence="5" id="KW-1185">Reference proteome</keyword>
<protein>
    <submittedName>
        <fullName evidence="6">Phosphatidylinositol phosphatase PTPRQ-like</fullName>
    </submittedName>
</protein>
<reference evidence="6" key="1">
    <citation type="submission" date="2025-08" db="UniProtKB">
        <authorList>
            <consortium name="RefSeq"/>
        </authorList>
    </citation>
    <scope>IDENTIFICATION</scope>
    <source>
        <tissue evidence="6">Testes</tissue>
    </source>
</reference>
<dbReference type="SMART" id="SM00060">
    <property type="entry name" value="FN3"/>
    <property type="match status" value="6"/>
</dbReference>
<feature type="domain" description="Fibronectin type-III" evidence="4">
    <location>
        <begin position="317"/>
        <end position="405"/>
    </location>
</feature>
<feature type="domain" description="Fibronectin type-III" evidence="4">
    <location>
        <begin position="735"/>
        <end position="840"/>
    </location>
</feature>
<evidence type="ECO:0000259" key="3">
    <source>
        <dbReference type="PROSITE" id="PS50835"/>
    </source>
</evidence>
<feature type="domain" description="Ig-like" evidence="3">
    <location>
        <begin position="33"/>
        <end position="111"/>
    </location>
</feature>
<evidence type="ECO:0000313" key="5">
    <source>
        <dbReference type="Proteomes" id="UP000694865"/>
    </source>
</evidence>
<dbReference type="InterPro" id="IPR050964">
    <property type="entry name" value="Striated_Muscle_Regulatory"/>
</dbReference>
<feature type="domain" description="Fibronectin type-III" evidence="4">
    <location>
        <begin position="513"/>
        <end position="633"/>
    </location>
</feature>
<dbReference type="Pfam" id="PF00047">
    <property type="entry name" value="ig"/>
    <property type="match status" value="1"/>
</dbReference>
<dbReference type="RefSeq" id="XP_006811310.1">
    <property type="nucleotide sequence ID" value="XM_006811247.1"/>
</dbReference>
<dbReference type="InterPro" id="IPR013151">
    <property type="entry name" value="Immunoglobulin_dom"/>
</dbReference>
<dbReference type="InterPro" id="IPR036179">
    <property type="entry name" value="Ig-like_dom_sf"/>
</dbReference>
<organism evidence="5 6">
    <name type="scientific">Saccoglossus kowalevskii</name>
    <name type="common">Acorn worm</name>
    <dbReference type="NCBI Taxonomy" id="10224"/>
    <lineage>
        <taxon>Eukaryota</taxon>
        <taxon>Metazoa</taxon>
        <taxon>Hemichordata</taxon>
        <taxon>Enteropneusta</taxon>
        <taxon>Harrimaniidae</taxon>
        <taxon>Saccoglossus</taxon>
    </lineage>
</organism>
<accession>A0ABM0LU69</accession>
<dbReference type="Proteomes" id="UP000694865">
    <property type="component" value="Unplaced"/>
</dbReference>
<dbReference type="SUPFAM" id="SSF48726">
    <property type="entry name" value="Immunoglobulin"/>
    <property type="match status" value="1"/>
</dbReference>
<evidence type="ECO:0000256" key="2">
    <source>
        <dbReference type="SAM" id="SignalP"/>
    </source>
</evidence>
<feature type="domain" description="Fibronectin type-III" evidence="4">
    <location>
        <begin position="637"/>
        <end position="734"/>
    </location>
</feature>
<name>A0ABM0LU69_SACKO</name>
<dbReference type="PROSITE" id="PS50853">
    <property type="entry name" value="FN3"/>
    <property type="match status" value="6"/>
</dbReference>
<dbReference type="InterPro" id="IPR003961">
    <property type="entry name" value="FN3_dom"/>
</dbReference>
<dbReference type="InterPro" id="IPR013783">
    <property type="entry name" value="Ig-like_fold"/>
</dbReference>
<feature type="chain" id="PRO_5046568407" evidence="2">
    <location>
        <begin position="20"/>
        <end position="845"/>
    </location>
</feature>
<dbReference type="InterPro" id="IPR007110">
    <property type="entry name" value="Ig-like_dom"/>
</dbReference>
<dbReference type="SUPFAM" id="SSF49265">
    <property type="entry name" value="Fibronectin type III"/>
    <property type="match status" value="5"/>
</dbReference>
<evidence type="ECO:0000256" key="1">
    <source>
        <dbReference type="ARBA" id="ARBA00022737"/>
    </source>
</evidence>
<feature type="domain" description="Fibronectin type-III" evidence="4">
    <location>
        <begin position="215"/>
        <end position="308"/>
    </location>
</feature>
<feature type="domain" description="Fibronectin type-III" evidence="4">
    <location>
        <begin position="408"/>
        <end position="508"/>
    </location>
</feature>
<dbReference type="Gene3D" id="2.60.40.10">
    <property type="entry name" value="Immunoglobulins"/>
    <property type="match status" value="8"/>
</dbReference>